<organism evidence="3 4">
    <name type="scientific">Nocardia xishanensis</name>
    <dbReference type="NCBI Taxonomy" id="238964"/>
    <lineage>
        <taxon>Bacteria</taxon>
        <taxon>Bacillati</taxon>
        <taxon>Actinomycetota</taxon>
        <taxon>Actinomycetes</taxon>
        <taxon>Mycobacteriales</taxon>
        <taxon>Nocardiaceae</taxon>
        <taxon>Nocardia</taxon>
    </lineage>
</organism>
<reference evidence="3 4" key="1">
    <citation type="submission" date="2024-10" db="EMBL/GenBank/DDBJ databases">
        <title>The Natural Products Discovery Center: Release of the First 8490 Sequenced Strains for Exploring Actinobacteria Biosynthetic Diversity.</title>
        <authorList>
            <person name="Kalkreuter E."/>
            <person name="Kautsar S.A."/>
            <person name="Yang D."/>
            <person name="Bader C.D."/>
            <person name="Teijaro C.N."/>
            <person name="Fluegel L."/>
            <person name="Davis C.M."/>
            <person name="Simpson J.R."/>
            <person name="Lauterbach L."/>
            <person name="Steele A.D."/>
            <person name="Gui C."/>
            <person name="Meng S."/>
            <person name="Li G."/>
            <person name="Viehrig K."/>
            <person name="Ye F."/>
            <person name="Su P."/>
            <person name="Kiefer A.F."/>
            <person name="Nichols A."/>
            <person name="Cepeda A.J."/>
            <person name="Yan W."/>
            <person name="Fan B."/>
            <person name="Jiang Y."/>
            <person name="Adhikari A."/>
            <person name="Zheng C.-J."/>
            <person name="Schuster L."/>
            <person name="Cowan T.M."/>
            <person name="Smanski M.J."/>
            <person name="Chevrette M.G."/>
            <person name="De Carvalho L.P.S."/>
            <person name="Shen B."/>
        </authorList>
    </citation>
    <scope>NUCLEOTIDE SEQUENCE [LARGE SCALE GENOMIC DNA]</scope>
    <source>
        <strain evidence="3 4">NPDC019275</strain>
    </source>
</reference>
<evidence type="ECO:0000256" key="1">
    <source>
        <dbReference type="SAM" id="MobiDB-lite"/>
    </source>
</evidence>
<evidence type="ECO:0000313" key="4">
    <source>
        <dbReference type="Proteomes" id="UP001611415"/>
    </source>
</evidence>
<feature type="signal peptide" evidence="2">
    <location>
        <begin position="1"/>
        <end position="21"/>
    </location>
</feature>
<keyword evidence="4" id="KW-1185">Reference proteome</keyword>
<evidence type="ECO:0000256" key="2">
    <source>
        <dbReference type="SAM" id="SignalP"/>
    </source>
</evidence>
<sequence>MAGEFRRAAVTALTLITVAMAAGCGETDAGQPQNNYGGATAATSGSAAQQPAPVPSTIDQAAVAPGTRERWCTARRTRRCRIPRI</sequence>
<proteinExistence type="predicted"/>
<comment type="caution">
    <text evidence="3">The sequence shown here is derived from an EMBL/GenBank/DDBJ whole genome shotgun (WGS) entry which is preliminary data.</text>
</comment>
<feature type="region of interest" description="Disordered" evidence="1">
    <location>
        <begin position="27"/>
        <end position="67"/>
    </location>
</feature>
<feature type="compositionally biased region" description="Low complexity" evidence="1">
    <location>
        <begin position="38"/>
        <end position="51"/>
    </location>
</feature>
<feature type="chain" id="PRO_5045656145" evidence="2">
    <location>
        <begin position="22"/>
        <end position="85"/>
    </location>
</feature>
<evidence type="ECO:0000313" key="3">
    <source>
        <dbReference type="EMBL" id="MFI2474381.1"/>
    </source>
</evidence>
<name>A0ABW7WZU6_9NOCA</name>
<keyword evidence="2" id="KW-0732">Signal</keyword>
<gene>
    <name evidence="3" type="ORF">ACH49W_13485</name>
</gene>
<dbReference type="EMBL" id="JBIRYO010000007">
    <property type="protein sequence ID" value="MFI2474381.1"/>
    <property type="molecule type" value="Genomic_DNA"/>
</dbReference>
<dbReference type="PROSITE" id="PS51257">
    <property type="entry name" value="PROKAR_LIPOPROTEIN"/>
    <property type="match status" value="1"/>
</dbReference>
<dbReference type="Proteomes" id="UP001611415">
    <property type="component" value="Unassembled WGS sequence"/>
</dbReference>
<protein>
    <submittedName>
        <fullName evidence="3">Uncharacterized protein</fullName>
    </submittedName>
</protein>
<accession>A0ABW7WZU6</accession>
<dbReference type="RefSeq" id="WP_397092670.1">
    <property type="nucleotide sequence ID" value="NZ_JBIRYO010000007.1"/>
</dbReference>